<protein>
    <submittedName>
        <fullName evidence="2">Uncharacterized protein</fullName>
    </submittedName>
</protein>
<sequence>MPSLKMTLTLTGTGLAAGLTLATALPAMAAIGGAHTPGARAAASVNADGSVERSTGVTGVRKIGTGQYCIKLDPDINVTKAVPVATMRWNAPWDSNIYVRSTGCTDQEVFIITGSASKGFSDVAFDVIVD</sequence>
<comment type="caution">
    <text evidence="2">The sequence shown here is derived from an EMBL/GenBank/DDBJ whole genome shotgun (WGS) entry which is preliminary data.</text>
</comment>
<reference evidence="2 3" key="1">
    <citation type="submission" date="2019-03" db="EMBL/GenBank/DDBJ databases">
        <title>Draft genome sequences of novel Actinobacteria.</title>
        <authorList>
            <person name="Sahin N."/>
            <person name="Ay H."/>
            <person name="Saygin H."/>
        </authorList>
    </citation>
    <scope>NUCLEOTIDE SEQUENCE [LARGE SCALE GENOMIC DNA]</scope>
    <source>
        <strain evidence="2 3">H3C3</strain>
    </source>
</reference>
<evidence type="ECO:0000313" key="3">
    <source>
        <dbReference type="Proteomes" id="UP000294513"/>
    </source>
</evidence>
<feature type="chain" id="PRO_5020879179" evidence="1">
    <location>
        <begin position="30"/>
        <end position="130"/>
    </location>
</feature>
<dbReference type="AlphaFoldDB" id="A0A4R5A9J3"/>
<dbReference type="EMBL" id="SMKU01000352">
    <property type="protein sequence ID" value="TDD67796.1"/>
    <property type="molecule type" value="Genomic_DNA"/>
</dbReference>
<feature type="signal peptide" evidence="1">
    <location>
        <begin position="1"/>
        <end position="29"/>
    </location>
</feature>
<dbReference type="OrthoDB" id="3483012at2"/>
<evidence type="ECO:0000256" key="1">
    <source>
        <dbReference type="SAM" id="SignalP"/>
    </source>
</evidence>
<keyword evidence="1" id="KW-0732">Signal</keyword>
<keyword evidence="3" id="KW-1185">Reference proteome</keyword>
<accession>A0A4R5A9J3</accession>
<name>A0A4R5A9J3_9ACTN</name>
<dbReference type="RefSeq" id="WP_131902423.1">
    <property type="nucleotide sequence ID" value="NZ_SMKU01000352.1"/>
</dbReference>
<organism evidence="2 3">
    <name type="scientific">Actinomadura rubrisoli</name>
    <dbReference type="NCBI Taxonomy" id="2530368"/>
    <lineage>
        <taxon>Bacteria</taxon>
        <taxon>Bacillati</taxon>
        <taxon>Actinomycetota</taxon>
        <taxon>Actinomycetes</taxon>
        <taxon>Streptosporangiales</taxon>
        <taxon>Thermomonosporaceae</taxon>
        <taxon>Actinomadura</taxon>
    </lineage>
</organism>
<dbReference type="Proteomes" id="UP000294513">
    <property type="component" value="Unassembled WGS sequence"/>
</dbReference>
<proteinExistence type="predicted"/>
<gene>
    <name evidence="2" type="ORF">E1298_39055</name>
</gene>
<evidence type="ECO:0000313" key="2">
    <source>
        <dbReference type="EMBL" id="TDD67796.1"/>
    </source>
</evidence>